<dbReference type="GO" id="GO:0008984">
    <property type="term" value="F:protein-glutamate methylesterase activity"/>
    <property type="evidence" value="ECO:0007669"/>
    <property type="project" value="InterPro"/>
</dbReference>
<dbReference type="GO" id="GO:0000156">
    <property type="term" value="F:phosphorelay response regulator activity"/>
    <property type="evidence" value="ECO:0007669"/>
    <property type="project" value="InterPro"/>
</dbReference>
<evidence type="ECO:0000259" key="1">
    <source>
        <dbReference type="Pfam" id="PF01339"/>
    </source>
</evidence>
<dbReference type="GO" id="GO:0005737">
    <property type="term" value="C:cytoplasm"/>
    <property type="evidence" value="ECO:0007669"/>
    <property type="project" value="InterPro"/>
</dbReference>
<dbReference type="Gene3D" id="3.40.50.180">
    <property type="entry name" value="Methylesterase CheB, C-terminal domain"/>
    <property type="match status" value="1"/>
</dbReference>
<dbReference type="GO" id="GO:0006935">
    <property type="term" value="P:chemotaxis"/>
    <property type="evidence" value="ECO:0007669"/>
    <property type="project" value="InterPro"/>
</dbReference>
<dbReference type="EMBL" id="MRCC01000006">
    <property type="protein sequence ID" value="OKH27406.1"/>
    <property type="molecule type" value="Genomic_DNA"/>
</dbReference>
<accession>A0A1U7HUY9</accession>
<reference evidence="2 3" key="1">
    <citation type="submission" date="2016-11" db="EMBL/GenBank/DDBJ databases">
        <title>Draft Genome Sequences of Nine Cyanobacterial Strains from Diverse Habitats.</title>
        <authorList>
            <person name="Zhu T."/>
            <person name="Hou S."/>
            <person name="Lu X."/>
            <person name="Hess W.R."/>
        </authorList>
    </citation>
    <scope>NUCLEOTIDE SEQUENCE [LARGE SCALE GENOMIC DNA]</scope>
    <source>
        <strain evidence="2 3">5.2 s.c.1</strain>
    </source>
</reference>
<organism evidence="2 3">
    <name type="scientific">Chroogloeocystis siderophila 5.2 s.c.1</name>
    <dbReference type="NCBI Taxonomy" id="247279"/>
    <lineage>
        <taxon>Bacteria</taxon>
        <taxon>Bacillati</taxon>
        <taxon>Cyanobacteriota</taxon>
        <taxon>Cyanophyceae</taxon>
        <taxon>Oscillatoriophycideae</taxon>
        <taxon>Chroococcales</taxon>
        <taxon>Chroococcaceae</taxon>
        <taxon>Chroogloeocystis</taxon>
    </lineage>
</organism>
<dbReference type="Proteomes" id="UP000185984">
    <property type="component" value="Unassembled WGS sequence"/>
</dbReference>
<feature type="domain" description="CheB-type methylesterase" evidence="1">
    <location>
        <begin position="9"/>
        <end position="40"/>
    </location>
</feature>
<dbReference type="Pfam" id="PF01339">
    <property type="entry name" value="CheB_methylest"/>
    <property type="match status" value="1"/>
</dbReference>
<evidence type="ECO:0000313" key="3">
    <source>
        <dbReference type="Proteomes" id="UP000185984"/>
    </source>
</evidence>
<dbReference type="InterPro" id="IPR000673">
    <property type="entry name" value="Sig_transdc_resp-reg_Me-estase"/>
</dbReference>
<dbReference type="SUPFAM" id="SSF52738">
    <property type="entry name" value="Methylesterase CheB, C-terminal domain"/>
    <property type="match status" value="1"/>
</dbReference>
<proteinExistence type="predicted"/>
<name>A0A1U7HUY9_9CHRO</name>
<dbReference type="InterPro" id="IPR035909">
    <property type="entry name" value="CheB_C"/>
</dbReference>
<evidence type="ECO:0000313" key="2">
    <source>
        <dbReference type="EMBL" id="OKH27406.1"/>
    </source>
</evidence>
<dbReference type="AlphaFoldDB" id="A0A1U7HUY9"/>
<dbReference type="STRING" id="247279.NIES1031_08940"/>
<keyword evidence="3" id="KW-1185">Reference proteome</keyword>
<sequence>MASTTSPVVAIGASAGGLKALSEVLSSLSTDFPAAITVYNTCTPIILARWQVFSTTVQL</sequence>
<comment type="caution">
    <text evidence="2">The sequence shown here is derived from an EMBL/GenBank/DDBJ whole genome shotgun (WGS) entry which is preliminary data.</text>
</comment>
<protein>
    <recommendedName>
        <fullName evidence="1">CheB-type methylesterase domain-containing protein</fullName>
    </recommendedName>
</protein>
<gene>
    <name evidence="2" type="ORF">NIES1031_08940</name>
</gene>